<dbReference type="Gene3D" id="3.40.50.1820">
    <property type="entry name" value="alpha/beta hydrolase"/>
    <property type="match status" value="1"/>
</dbReference>
<keyword evidence="1" id="KW-0378">Hydrolase</keyword>
<keyword evidence="3" id="KW-0472">Membrane</keyword>
<organism evidence="5 6">
    <name type="scientific">Tilletia horrida</name>
    <dbReference type="NCBI Taxonomy" id="155126"/>
    <lineage>
        <taxon>Eukaryota</taxon>
        <taxon>Fungi</taxon>
        <taxon>Dikarya</taxon>
        <taxon>Basidiomycota</taxon>
        <taxon>Ustilaginomycotina</taxon>
        <taxon>Exobasidiomycetes</taxon>
        <taxon>Tilletiales</taxon>
        <taxon>Tilletiaceae</taxon>
        <taxon>Tilletia</taxon>
    </lineage>
</organism>
<name>A0AAN6GI24_9BASI</name>
<dbReference type="EMBL" id="JAPDMQ010000043">
    <property type="protein sequence ID" value="KAK0538569.1"/>
    <property type="molecule type" value="Genomic_DNA"/>
</dbReference>
<dbReference type="PANTHER" id="PTHR48081:SF26">
    <property type="entry name" value="ALPHA_BETA HYDROLASE FOLD-3 DOMAIN-CONTAINING PROTEIN"/>
    <property type="match status" value="1"/>
</dbReference>
<dbReference type="Pfam" id="PF07859">
    <property type="entry name" value="Abhydrolase_3"/>
    <property type="match status" value="1"/>
</dbReference>
<comment type="caution">
    <text evidence="5">The sequence shown here is derived from an EMBL/GenBank/DDBJ whole genome shotgun (WGS) entry which is preliminary data.</text>
</comment>
<dbReference type="InterPro" id="IPR029058">
    <property type="entry name" value="AB_hydrolase_fold"/>
</dbReference>
<dbReference type="InterPro" id="IPR050300">
    <property type="entry name" value="GDXG_lipolytic_enzyme"/>
</dbReference>
<evidence type="ECO:0000259" key="4">
    <source>
        <dbReference type="Pfam" id="PF07859"/>
    </source>
</evidence>
<feature type="domain" description="Alpha/beta hydrolase fold-3" evidence="4">
    <location>
        <begin position="233"/>
        <end position="460"/>
    </location>
</feature>
<dbReference type="GO" id="GO:0016787">
    <property type="term" value="F:hydrolase activity"/>
    <property type="evidence" value="ECO:0007669"/>
    <property type="project" value="UniProtKB-KW"/>
</dbReference>
<evidence type="ECO:0000313" key="6">
    <source>
        <dbReference type="Proteomes" id="UP001176521"/>
    </source>
</evidence>
<dbReference type="Proteomes" id="UP001176521">
    <property type="component" value="Unassembled WGS sequence"/>
</dbReference>
<feature type="region of interest" description="Disordered" evidence="2">
    <location>
        <begin position="490"/>
        <end position="511"/>
    </location>
</feature>
<evidence type="ECO:0000256" key="1">
    <source>
        <dbReference type="ARBA" id="ARBA00022801"/>
    </source>
</evidence>
<dbReference type="InterPro" id="IPR013094">
    <property type="entry name" value="AB_hydrolase_3"/>
</dbReference>
<feature type="compositionally biased region" description="Basic and acidic residues" evidence="2">
    <location>
        <begin position="500"/>
        <end position="511"/>
    </location>
</feature>
<accession>A0AAN6GI24</accession>
<gene>
    <name evidence="5" type="ORF">OC842_001262</name>
</gene>
<keyword evidence="3" id="KW-1133">Transmembrane helix</keyword>
<sequence>MSTTAAASQWVPVAQRPIPPGIDPRVVAAYKKASAPGVRYLLPILRMLAFHAYYVPTLLLSVPFWLLKALLPFTRQHPQWPISRAIGVSFAKYSLRNFTRFAFQPVAPREGGLRDRAGILATVLEVANFSGPGGRVVPPPDSVEAQRKAARGERHDVAWFDPPPLETLTGLLSLRWGRPGQGHVSSESYHGAPLVDPAWAKARVRAFWFMAKDNTYPPQPQSSNTLAPSRPVLLYFHGGAGVTMSPGDIFMGDCLAKNLARDAGIDVFSVDYNLAPAAPFPVPILQGLGAWIYLTRVLKYRPDQIYIGGDSFGGFVTMNLARFLRLEFRGLEGEPTQAKGAEIAKGLVLFSPQLLLEHDFASRQNNQGTDIIGLWYADWGRDAQMVGPKFVSTNKLAPNNPWLAPVYSPPIEYAKLPPLFVTNGEVEVLVDEGRELVQRARKAGVSAEHYIDPLNVHDYMTLHGELPAARQTYKLLNAWIQKLESQPSLNTALPVGVPPRPKELEKPKVHL</sequence>
<dbReference type="PANTHER" id="PTHR48081">
    <property type="entry name" value="AB HYDROLASE SUPERFAMILY PROTEIN C4A8.06C"/>
    <property type="match status" value="1"/>
</dbReference>
<keyword evidence="3" id="KW-0812">Transmembrane</keyword>
<evidence type="ECO:0000313" key="5">
    <source>
        <dbReference type="EMBL" id="KAK0538569.1"/>
    </source>
</evidence>
<dbReference type="SUPFAM" id="SSF53474">
    <property type="entry name" value="alpha/beta-Hydrolases"/>
    <property type="match status" value="1"/>
</dbReference>
<keyword evidence="6" id="KW-1185">Reference proteome</keyword>
<evidence type="ECO:0000256" key="2">
    <source>
        <dbReference type="SAM" id="MobiDB-lite"/>
    </source>
</evidence>
<reference evidence="5" key="1">
    <citation type="journal article" date="2023" name="PhytoFront">
        <title>Draft Genome Resources of Seven Strains of Tilletia horrida, Causal Agent of Kernel Smut of Rice.</title>
        <authorList>
            <person name="Khanal S."/>
            <person name="Antony Babu S."/>
            <person name="Zhou X.G."/>
        </authorList>
    </citation>
    <scope>NUCLEOTIDE SEQUENCE</scope>
    <source>
        <strain evidence="5">TX3</strain>
    </source>
</reference>
<proteinExistence type="predicted"/>
<feature type="transmembrane region" description="Helical" evidence="3">
    <location>
        <begin position="48"/>
        <end position="67"/>
    </location>
</feature>
<evidence type="ECO:0000256" key="3">
    <source>
        <dbReference type="SAM" id="Phobius"/>
    </source>
</evidence>
<dbReference type="AlphaFoldDB" id="A0AAN6GI24"/>
<protein>
    <recommendedName>
        <fullName evidence="4">Alpha/beta hydrolase fold-3 domain-containing protein</fullName>
    </recommendedName>
</protein>